<dbReference type="Proteomes" id="UP000007494">
    <property type="component" value="Chromosome III"/>
</dbReference>
<evidence type="ECO:0000256" key="1">
    <source>
        <dbReference type="ARBA" id="ARBA00012513"/>
    </source>
</evidence>
<dbReference type="GO" id="GO:0050684">
    <property type="term" value="P:regulation of mRNA processing"/>
    <property type="evidence" value="ECO:0007669"/>
    <property type="project" value="TreeGrafter"/>
</dbReference>
<dbReference type="EMBL" id="FR823383">
    <property type="protein sequence ID" value="CBZ50314.1"/>
    <property type="molecule type" value="Genomic_DNA"/>
</dbReference>
<dbReference type="OrthoDB" id="2649at2759"/>
<dbReference type="EC" id="2.7.11.1" evidence="1"/>
<protein>
    <recommendedName>
        <fullName evidence="1">non-specific serine/threonine protein kinase</fullName>
        <ecNumber evidence="1">2.7.11.1</ecNumber>
    </recommendedName>
</protein>
<feature type="compositionally biased region" description="Acidic residues" evidence="10">
    <location>
        <begin position="222"/>
        <end position="238"/>
    </location>
</feature>
<keyword evidence="5" id="KW-0418">Kinase</keyword>
<feature type="region of interest" description="Disordered" evidence="10">
    <location>
        <begin position="1231"/>
        <end position="1305"/>
    </location>
</feature>
<feature type="region of interest" description="Disordered" evidence="10">
    <location>
        <begin position="790"/>
        <end position="815"/>
    </location>
</feature>
<feature type="region of interest" description="Disordered" evidence="10">
    <location>
        <begin position="522"/>
        <end position="643"/>
    </location>
</feature>
<feature type="compositionally biased region" description="Basic and acidic residues" evidence="10">
    <location>
        <begin position="613"/>
        <end position="625"/>
    </location>
</feature>
<dbReference type="Pfam" id="PF00069">
    <property type="entry name" value="Pkinase"/>
    <property type="match status" value="1"/>
</dbReference>
<dbReference type="PANTHER" id="PTHR47634">
    <property type="entry name" value="PROTEIN KINASE DOMAIN-CONTAINING PROTEIN-RELATED"/>
    <property type="match status" value="1"/>
</dbReference>
<dbReference type="InterPro" id="IPR000719">
    <property type="entry name" value="Prot_kinase_dom"/>
</dbReference>
<dbReference type="InterPro" id="IPR017441">
    <property type="entry name" value="Protein_kinase_ATP_BS"/>
</dbReference>
<reference evidence="12" key="2">
    <citation type="submission" date="2011-03" db="EMBL/GenBank/DDBJ databases">
        <title>Comparative genomics and transcriptomics of Neospora caninum and Toxoplasma gondii.</title>
        <authorList>
            <person name="Reid A.J."/>
            <person name="Sohal A."/>
            <person name="Harris D."/>
            <person name="Quail M."/>
            <person name="Sanders M."/>
            <person name="Berriman M."/>
            <person name="Wastling J.M."/>
            <person name="Pain A."/>
        </authorList>
    </citation>
    <scope>NUCLEOTIDE SEQUENCE</scope>
    <source>
        <strain evidence="12">Liverpool</strain>
    </source>
</reference>
<evidence type="ECO:0000259" key="11">
    <source>
        <dbReference type="PROSITE" id="PS50011"/>
    </source>
</evidence>
<dbReference type="PROSITE" id="PS50011">
    <property type="entry name" value="PROTEIN_KINASE_DOM"/>
    <property type="match status" value="1"/>
</dbReference>
<feature type="compositionally biased region" description="Pro residues" evidence="10">
    <location>
        <begin position="1411"/>
        <end position="1423"/>
    </location>
</feature>
<keyword evidence="14" id="KW-1185">Reference proteome</keyword>
<dbReference type="GO" id="GO:0004674">
    <property type="term" value="F:protein serine/threonine kinase activity"/>
    <property type="evidence" value="ECO:0007669"/>
    <property type="project" value="UniProtKB-KW"/>
</dbReference>
<dbReference type="GeneID" id="13441340"/>
<reference evidence="13" key="4">
    <citation type="journal article" date="2015" name="PLoS ONE">
        <title>Comprehensive Evaluation of Toxoplasma gondii VEG and Neospora caninum LIV Genomes with Tachyzoite Stage Transcriptome and Proteome Defines Novel Transcript Features.</title>
        <authorList>
            <person name="Ramaprasad A."/>
            <person name="Mourier T."/>
            <person name="Naeem R."/>
            <person name="Malas T.B."/>
            <person name="Moussa E."/>
            <person name="Panigrahi A."/>
            <person name="Vermont S.J."/>
            <person name="Otto T.D."/>
            <person name="Wastling J."/>
            <person name="Pain A."/>
        </authorList>
    </citation>
    <scope>NUCLEOTIDE SEQUENCE</scope>
    <source>
        <strain evidence="13">Liverpool</strain>
    </source>
</reference>
<dbReference type="FunFam" id="1.10.510.10:FF:000275">
    <property type="entry name" value="SRSF protein kinase 2 isoform X3"/>
    <property type="match status" value="1"/>
</dbReference>
<feature type="compositionally biased region" description="Basic and acidic residues" evidence="10">
    <location>
        <begin position="716"/>
        <end position="727"/>
    </location>
</feature>
<feature type="domain" description="Protein kinase" evidence="11">
    <location>
        <begin position="328"/>
        <end position="1025"/>
    </location>
</feature>
<dbReference type="InterPro" id="IPR011009">
    <property type="entry name" value="Kinase-like_dom_sf"/>
</dbReference>
<gene>
    <name evidence="13" type="ORF">BN1204_007880</name>
    <name evidence="12" type="ORF">NCLIV_007880</name>
</gene>
<evidence type="ECO:0000256" key="6">
    <source>
        <dbReference type="ARBA" id="ARBA00022840"/>
    </source>
</evidence>
<dbReference type="SUPFAM" id="SSF56112">
    <property type="entry name" value="Protein kinase-like (PK-like)"/>
    <property type="match status" value="1"/>
</dbReference>
<dbReference type="VEuPathDB" id="ToxoDB:NCLIV_007880"/>
<accession>F0V989</accession>
<name>F0V989_NEOCL</name>
<organism evidence="12 14">
    <name type="scientific">Neospora caninum (strain Liverpool)</name>
    <dbReference type="NCBI Taxonomy" id="572307"/>
    <lineage>
        <taxon>Eukaryota</taxon>
        <taxon>Sar</taxon>
        <taxon>Alveolata</taxon>
        <taxon>Apicomplexa</taxon>
        <taxon>Conoidasida</taxon>
        <taxon>Coccidia</taxon>
        <taxon>Eucoccidiorida</taxon>
        <taxon>Eimeriorina</taxon>
        <taxon>Sarcocystidae</taxon>
        <taxon>Neospora</taxon>
    </lineage>
</organism>
<feature type="compositionally biased region" description="Acidic residues" evidence="10">
    <location>
        <begin position="139"/>
        <end position="157"/>
    </location>
</feature>
<dbReference type="Gene3D" id="3.30.200.20">
    <property type="entry name" value="Phosphorylase Kinase, domain 1"/>
    <property type="match status" value="1"/>
</dbReference>
<keyword evidence="2" id="KW-0723">Serine/threonine-protein kinase</keyword>
<keyword evidence="6 9" id="KW-0067">ATP-binding</keyword>
<dbReference type="GO" id="GO:0005524">
    <property type="term" value="F:ATP binding"/>
    <property type="evidence" value="ECO:0007669"/>
    <property type="project" value="UniProtKB-UniRule"/>
</dbReference>
<evidence type="ECO:0000256" key="8">
    <source>
        <dbReference type="ARBA" id="ARBA00048679"/>
    </source>
</evidence>
<dbReference type="eggNOG" id="KOG1290">
    <property type="taxonomic scope" value="Eukaryota"/>
</dbReference>
<feature type="compositionally biased region" description="Low complexity" evidence="10">
    <location>
        <begin position="80"/>
        <end position="95"/>
    </location>
</feature>
<evidence type="ECO:0000256" key="2">
    <source>
        <dbReference type="ARBA" id="ARBA00022527"/>
    </source>
</evidence>
<dbReference type="InterPro" id="IPR008271">
    <property type="entry name" value="Ser/Thr_kinase_AS"/>
</dbReference>
<feature type="region of interest" description="Disordered" evidence="10">
    <location>
        <begin position="698"/>
        <end position="758"/>
    </location>
</feature>
<evidence type="ECO:0000313" key="14">
    <source>
        <dbReference type="Proteomes" id="UP000007494"/>
    </source>
</evidence>
<dbReference type="RefSeq" id="XP_003880348.1">
    <property type="nucleotide sequence ID" value="XM_003880299.1"/>
</dbReference>
<dbReference type="Gene3D" id="1.10.510.10">
    <property type="entry name" value="Transferase(Phosphotransferase) domain 1"/>
    <property type="match status" value="2"/>
</dbReference>
<dbReference type="PROSITE" id="PS00107">
    <property type="entry name" value="PROTEIN_KINASE_ATP"/>
    <property type="match status" value="1"/>
</dbReference>
<dbReference type="SMART" id="SM00220">
    <property type="entry name" value="S_TKc"/>
    <property type="match status" value="1"/>
</dbReference>
<dbReference type="GO" id="GO:0000245">
    <property type="term" value="P:spliceosomal complex assembly"/>
    <property type="evidence" value="ECO:0007669"/>
    <property type="project" value="TreeGrafter"/>
</dbReference>
<feature type="region of interest" description="Disordered" evidence="10">
    <location>
        <begin position="1"/>
        <end position="296"/>
    </location>
</feature>
<sequence length="1800" mass="190245">MVLQRNRRRQRKKKGPGGGAAPTGVMNAIPAAGRDESASDVSGGGMSSGGEEGTHAEGVSRVLSGGGSAGSCGYHDDDPSFFSPVSSSVHPPGGSCQPGGADLLGKPRSSLGARQSRQTHEMRSSDGSCEKRDYRSSGEEMESDGAGERGQEDEEGGGTECSVTESDGQYSNSGRDEDDYDNPGHRSDPEDVDSSYSSEGEDEDGDGYDDEDGSNPPLGMSGDDEGDEYDDDDGDSLDDVSPQGASPGLPSKGDSCNSGGVSRDTEGSGTEGSSSAAHGDETGEVEDETKGNMESDMYFTESDDEDAKEYRKGGYHPVKVGEIYNRRYRIEAKLGWGHFSTVWLATDLQSSPLEYVAIKFQKSAKHYTEAAVDEVHLLTAVKEGVKNAIWREASKGYSEIVKERLAEANPIETNNSRLPPPPLSPNSSLAPPPVVVFKEKFAHTGPNGRHMCLVFEVLGPNLLSLIKRFNFRGLPMNLVRRVATDVLYGLSYLHDVCDIIHTDLKPENVCVSAYPLPPPLPPATATSAVPGVSAPLTAEDKKRERRKRKKQNRKQRKKALAAALAAAEREQGDEKGDRQSLAEGDEDEDETEGAENDAHQNADETTSATAAAKDTEEKPEEKRDAPPYVKGKLRPSRSDPSLLTSYTDSIHAVQGTLNRHMYNYVGYSQFRSPAAYCCPRSGRRVMYWLPIDYDEKERQSEADDCNPAEGSSGKAEAGEGAKSEGAKKGKPKTQAAEDGDKSSSAAGGTTGKSGKRGTEHQQLPLLHDDLLLHPAAEGIYAKQQKAAALGGSAGKDGQGASAATNGETGESNNGDVLMWGPYVKLGVGEEPPKEMTVVNTTEGRICIKPLPPSSFVFEQPNAVYKLCDLGNACWVHEHFTDDIQTRQYRSPEVIIRAGYDCSADVWSFACMLFELITGDYLFDPKSSSAFDRDEDHLALIIELLGMFPTDFVGRGRLSSRFFRGTTSQLRRIQQLRFWPLDAVLREKYHLPTIEAESLSDFLLPMLAIDPRHRQSAAQMLQHPWLRMRTMQDEIVYAQMKRNMHVSHPAIDGILQHPPVADEEEGLTRPRPRGPAAAAHDALSASLVSSGAIDASQAALAAAQQHLTGHHFPYESLFAASGAGAVGGLDPASAAANGGTHVPGAKGAAATPATTRSCGGVSLPVVSAASSFLTGGAAGGSARAAYAASALEAAVAGLVSSPSSSAPGTTASVSAAASLVVSGSARIPPHLSPAMALSPHGAQAHQTSPVSPCSSLASHAAYPLSGESQARAQQPAVGQSSPSAGVRPAGGAPDTASAGTGKGSGGVSATAFVGGSPLSSSAFHHLASHDGSSSQGEGKSGGGGSLFGQQLPQQELQQLLLLLPPEKQQALLQEHSAVSGAAASRGVETSAALRGTVPLDGFDQAFLAGRVDPPPTTSSPPSTPYPVGRNTGMRIPVSARPSTSEHAHASGDIAALASARGPTDIRKHDQEAEDQLGSPNSRSASMKRREQLRQQMLDGVASSMLGADRHALITDEFAAIRPQHCTSLPLGAAGDACANSSGILGACATDVDFPSDVDFTQPGFPLTRDLAGSDARGAVHMLLGGADGRCQHQGSRSTLPSSTASGTFPWQIQNQQQLASAELLAALKQEQRAVSSCFSYAGLGSSATPGAQVKPGGGGDLKQQLSYGSCTAQQLAQTETPGVDSFVSQHAQTAGGGRDNAFSGATRKADERGWQASPAGMCQQWRPDCSGISFHQYQARQQQIDQIVQQDGVQRQMQQQLHERDQREKLKQQLLRQQEDLTRLLGKAQQQFQQQQQLQQQ</sequence>
<comment type="catalytic activity">
    <reaction evidence="7">
        <text>L-threonyl-[protein] + ATP = O-phospho-L-threonyl-[protein] + ADP + H(+)</text>
        <dbReference type="Rhea" id="RHEA:46608"/>
        <dbReference type="Rhea" id="RHEA-COMP:11060"/>
        <dbReference type="Rhea" id="RHEA-COMP:11605"/>
        <dbReference type="ChEBI" id="CHEBI:15378"/>
        <dbReference type="ChEBI" id="CHEBI:30013"/>
        <dbReference type="ChEBI" id="CHEBI:30616"/>
        <dbReference type="ChEBI" id="CHEBI:61977"/>
        <dbReference type="ChEBI" id="CHEBI:456216"/>
        <dbReference type="EC" id="2.7.11.1"/>
    </reaction>
</comment>
<dbReference type="InterPro" id="IPR051334">
    <property type="entry name" value="SRPK"/>
</dbReference>
<feature type="compositionally biased region" description="Polar residues" evidence="10">
    <location>
        <begin position="1243"/>
        <end position="1256"/>
    </location>
</feature>
<feature type="binding site" evidence="9">
    <location>
        <position position="359"/>
    </location>
    <ligand>
        <name>ATP</name>
        <dbReference type="ChEBI" id="CHEBI:30616"/>
    </ligand>
</feature>
<feature type="compositionally biased region" description="Basic and acidic residues" evidence="10">
    <location>
        <begin position="567"/>
        <end position="580"/>
    </location>
</feature>
<feature type="compositionally biased region" description="Basic and acidic residues" evidence="10">
    <location>
        <begin position="118"/>
        <end position="138"/>
    </location>
</feature>
<evidence type="ECO:0000256" key="9">
    <source>
        <dbReference type="PROSITE-ProRule" id="PRU10141"/>
    </source>
</evidence>
<feature type="region of interest" description="Disordered" evidence="10">
    <location>
        <begin position="1689"/>
        <end position="1717"/>
    </location>
</feature>
<evidence type="ECO:0000313" key="13">
    <source>
        <dbReference type="EMBL" id="CEL64920.1"/>
    </source>
</evidence>
<reference evidence="12" key="1">
    <citation type="submission" date="2011-02" db="EMBL/GenBank/DDBJ databases">
        <authorList>
            <person name="Aslett M."/>
        </authorList>
    </citation>
    <scope>NUCLEOTIDE SEQUENCE</scope>
    <source>
        <strain evidence="12">Liverpool</strain>
    </source>
</reference>
<feature type="compositionally biased region" description="Acidic residues" evidence="10">
    <location>
        <begin position="583"/>
        <end position="595"/>
    </location>
</feature>
<evidence type="ECO:0000313" key="12">
    <source>
        <dbReference type="EMBL" id="CBZ50314.1"/>
    </source>
</evidence>
<keyword evidence="3" id="KW-0808">Transferase</keyword>
<feature type="compositionally biased region" description="Basic residues" evidence="10">
    <location>
        <begin position="1"/>
        <end position="15"/>
    </location>
</feature>
<reference evidence="14" key="3">
    <citation type="journal article" date="2012" name="PLoS Pathog.">
        <title>Comparative genomics of the apicomplexan parasites Toxoplasma gondii and Neospora caninum: Coccidia differing in host range and transmission strategy.</title>
        <authorList>
            <person name="Reid A.J."/>
            <person name="Vermont S.J."/>
            <person name="Cotton J.A."/>
            <person name="Harris D."/>
            <person name="Hill-Cawthorne G.A."/>
            <person name="Konen-Waisman S."/>
            <person name="Latham S.M."/>
            <person name="Mourier T."/>
            <person name="Norton R."/>
            <person name="Quail M.A."/>
            <person name="Sanders M."/>
            <person name="Shanmugam D."/>
            <person name="Sohal A."/>
            <person name="Wasmuth J.D."/>
            <person name="Brunk B."/>
            <person name="Grigg M.E."/>
            <person name="Howard J.C."/>
            <person name="Parkinson J."/>
            <person name="Roos D.S."/>
            <person name="Trees A.J."/>
            <person name="Berriman M."/>
            <person name="Pain A."/>
            <person name="Wastling J.M."/>
        </authorList>
    </citation>
    <scope>NUCLEOTIDE SEQUENCE [LARGE SCALE GENOMIC DNA]</scope>
    <source>
        <strain evidence="14">Liverpool</strain>
    </source>
</reference>
<feature type="compositionally biased region" description="Polar residues" evidence="10">
    <location>
        <begin position="1265"/>
        <end position="1282"/>
    </location>
</feature>
<feature type="region of interest" description="Disordered" evidence="10">
    <location>
        <begin position="1407"/>
        <end position="1451"/>
    </location>
</feature>
<dbReference type="PROSITE" id="PS00108">
    <property type="entry name" value="PROTEIN_KINASE_ST"/>
    <property type="match status" value="1"/>
</dbReference>
<evidence type="ECO:0000256" key="4">
    <source>
        <dbReference type="ARBA" id="ARBA00022741"/>
    </source>
</evidence>
<evidence type="ECO:0000256" key="3">
    <source>
        <dbReference type="ARBA" id="ARBA00022679"/>
    </source>
</evidence>
<evidence type="ECO:0000256" key="5">
    <source>
        <dbReference type="ARBA" id="ARBA00022777"/>
    </source>
</evidence>
<feature type="compositionally biased region" description="Low complexity" evidence="10">
    <location>
        <begin position="1322"/>
        <end position="1336"/>
    </location>
</feature>
<dbReference type="OMA" id="NACWVHE"/>
<keyword evidence="4 9" id="KW-0547">Nucleotide-binding</keyword>
<proteinExistence type="predicted"/>
<feature type="compositionally biased region" description="Polar residues" evidence="10">
    <location>
        <begin position="161"/>
        <end position="173"/>
    </location>
</feature>
<feature type="compositionally biased region" description="Basic residues" evidence="10">
    <location>
        <begin position="543"/>
        <end position="559"/>
    </location>
</feature>
<feature type="compositionally biased region" description="Gly residues" evidence="10">
    <location>
        <begin position="42"/>
        <end position="51"/>
    </location>
</feature>
<dbReference type="EMBL" id="LN714477">
    <property type="protein sequence ID" value="CEL64920.1"/>
    <property type="molecule type" value="Genomic_DNA"/>
</dbReference>
<feature type="region of interest" description="Disordered" evidence="10">
    <location>
        <begin position="1322"/>
        <end position="1347"/>
    </location>
</feature>
<feature type="region of interest" description="Disordered" evidence="10">
    <location>
        <begin position="1464"/>
        <end position="1490"/>
    </location>
</feature>
<evidence type="ECO:0000256" key="7">
    <source>
        <dbReference type="ARBA" id="ARBA00047899"/>
    </source>
</evidence>
<feature type="compositionally biased region" description="Polar residues" evidence="10">
    <location>
        <begin position="801"/>
        <end position="814"/>
    </location>
</feature>
<evidence type="ECO:0000256" key="10">
    <source>
        <dbReference type="SAM" id="MobiDB-lite"/>
    </source>
</evidence>
<feature type="compositionally biased region" description="Acidic residues" evidence="10">
    <location>
        <begin position="199"/>
        <end position="213"/>
    </location>
</feature>
<dbReference type="PANTHER" id="PTHR47634:SF9">
    <property type="entry name" value="PROTEIN KINASE DOMAIN-CONTAINING PROTEIN-RELATED"/>
    <property type="match status" value="1"/>
</dbReference>
<dbReference type="InParanoid" id="F0V989"/>
<comment type="catalytic activity">
    <reaction evidence="8">
        <text>L-seryl-[protein] + ATP = O-phospho-L-seryl-[protein] + ADP + H(+)</text>
        <dbReference type="Rhea" id="RHEA:17989"/>
        <dbReference type="Rhea" id="RHEA-COMP:9863"/>
        <dbReference type="Rhea" id="RHEA-COMP:11604"/>
        <dbReference type="ChEBI" id="CHEBI:15378"/>
        <dbReference type="ChEBI" id="CHEBI:29999"/>
        <dbReference type="ChEBI" id="CHEBI:30616"/>
        <dbReference type="ChEBI" id="CHEBI:83421"/>
        <dbReference type="ChEBI" id="CHEBI:456216"/>
        <dbReference type="EC" id="2.7.11.1"/>
    </reaction>
</comment>